<evidence type="ECO:0000313" key="6">
    <source>
        <dbReference type="EMBL" id="KAG5919205.1"/>
    </source>
</evidence>
<keyword evidence="7" id="KW-1185">Reference proteome</keyword>
<feature type="domain" description="ZZ-type" evidence="5">
    <location>
        <begin position="217"/>
        <end position="265"/>
    </location>
</feature>
<sequence length="879" mass="96131">MSSNYHAGPDAIVTVKVTYRGVPFRAKLPLREMVPRVLEQHLRSFLPIPAGAKVMIERYSDSAGAYVMLDASNMAVYKQLYRAAKAKSKLKLRVSILPENDAASPEPDTLQDAPKPVQPATTSRAESIHSNPTSVASASSSRTTLSKKYDATLLQEAARLIQDHQADFDNRVRQVMRSTDELASLTSKMASCQPFMTISEQLPKPSDPPLVCPALASRFTVCCNSCEKNIPDAHYHCSTCNDGDFDLCESCVGQGIICYSDDHWLIKRSMSNGQIVNSTTEIISPKLKTKAKFQSQSQSATRPATDLAKPSDDPTWPAGVGVPVVESTNPSILPVDGPPPSIDMRTCNQCVRELPECEFLHCTTCEDYDLCQLCFMRDAHGHHPKHGFAAAVPETQMPAHIRVKMSPGRNQIHHAICDGCDTYIAGVRHKCLDCPDWDYCGECVQNAHFVHPSHRFVAVYEPLSDVHAAAVAQPVHVGICCDGPLCSATRAARATSTYIRGIRYKCAVCHDLDFCANCEASPSNEHNKTHPLLKFKTPVRHVTVTTSGEHEDGKRMPTMGDRLSANSKPTETVPASPTNAINAVQTVIDVKPVEAVVPPPPPPPPRPAKEPVSATTPQSKPMVTTATEVELKEGDLRAVFLRDSVADGTIFPPNHVFQQTWVLRNDGKVTWPAGCSVKFVGGDYMGHVDSAHPAGVSELVSASESSICHKPLTPGEEWAFTTSLRTPSRPGRVISYWRLATPDGMRFGHRLWCEVRVRGAANPEVKHSAPSTDPVTTVPTVKTEQASDDNQASSMMIFPKLENESAGASVLKETRTETTEPVSAVPKGVFDKNDDEDDEDDGWDGSENEDGFMTDEEYDILDASDEEFLEEQKKTPLNK</sequence>
<feature type="region of interest" description="Disordered" evidence="4">
    <location>
        <begin position="598"/>
        <end position="622"/>
    </location>
</feature>
<name>A0A8K0NGL9_9HYPO</name>
<dbReference type="PANTHER" id="PTHR20930">
    <property type="entry name" value="OVARIAN CARCINOMA ANTIGEN CA125-RELATED"/>
    <property type="match status" value="1"/>
</dbReference>
<dbReference type="InterPro" id="IPR000433">
    <property type="entry name" value="Znf_ZZ"/>
</dbReference>
<dbReference type="SUPFAM" id="SSF57850">
    <property type="entry name" value="RING/U-box"/>
    <property type="match status" value="4"/>
</dbReference>
<feature type="domain" description="ZZ-type" evidence="5">
    <location>
        <begin position="411"/>
        <end position="456"/>
    </location>
</feature>
<dbReference type="GO" id="GO:0008270">
    <property type="term" value="F:zinc ion binding"/>
    <property type="evidence" value="ECO:0007669"/>
    <property type="project" value="UniProtKB-KW"/>
</dbReference>
<feature type="region of interest" description="Disordered" evidence="4">
    <location>
        <begin position="763"/>
        <end position="791"/>
    </location>
</feature>
<feature type="compositionally biased region" description="Low complexity" evidence="4">
    <location>
        <begin position="130"/>
        <end position="141"/>
    </location>
</feature>
<dbReference type="Gene3D" id="3.30.60.90">
    <property type="match status" value="4"/>
</dbReference>
<evidence type="ECO:0000256" key="2">
    <source>
        <dbReference type="ARBA" id="ARBA00022771"/>
    </source>
</evidence>
<reference evidence="6" key="1">
    <citation type="journal article" date="2020" name="bioRxiv">
        <title>Whole genome comparisons of ergot fungi reveals the divergence and evolution of species within the genus Claviceps are the result of varying mechanisms driving genome evolution and host range expansion.</title>
        <authorList>
            <person name="Wyka S.A."/>
            <person name="Mondo S.J."/>
            <person name="Liu M."/>
            <person name="Dettman J."/>
            <person name="Nalam V."/>
            <person name="Broders K.D."/>
        </authorList>
    </citation>
    <scope>NUCLEOTIDE SEQUENCE</scope>
    <source>
        <strain evidence="6">CCC 489</strain>
    </source>
</reference>
<feature type="region of interest" description="Disordered" evidence="4">
    <location>
        <begin position="100"/>
        <end position="141"/>
    </location>
</feature>
<dbReference type="EMBL" id="SRPY01000685">
    <property type="protein sequence ID" value="KAG5919205.1"/>
    <property type="molecule type" value="Genomic_DNA"/>
</dbReference>
<proteinExistence type="predicted"/>
<dbReference type="InterPro" id="IPR043145">
    <property type="entry name" value="Znf_ZZ_sf"/>
</dbReference>
<feature type="compositionally biased region" description="Basic and acidic residues" evidence="4">
    <location>
        <begin position="870"/>
        <end position="879"/>
    </location>
</feature>
<dbReference type="InterPro" id="IPR032350">
    <property type="entry name" value="Nbr1_FW"/>
</dbReference>
<comment type="caution">
    <text evidence="6">The sequence shown here is derived from an EMBL/GenBank/DDBJ whole genome shotgun (WGS) entry which is preliminary data.</text>
</comment>
<feature type="compositionally biased region" description="Acidic residues" evidence="4">
    <location>
        <begin position="833"/>
        <end position="869"/>
    </location>
</feature>
<evidence type="ECO:0000256" key="3">
    <source>
        <dbReference type="ARBA" id="ARBA00022833"/>
    </source>
</evidence>
<dbReference type="CDD" id="cd02340">
    <property type="entry name" value="ZZ_NBR1_like"/>
    <property type="match status" value="2"/>
</dbReference>
<dbReference type="InterPro" id="IPR013783">
    <property type="entry name" value="Ig-like_fold"/>
</dbReference>
<evidence type="ECO:0000259" key="5">
    <source>
        <dbReference type="SMART" id="SM00291"/>
    </source>
</evidence>
<feature type="compositionally biased region" description="Polar residues" evidence="4">
    <location>
        <begin position="613"/>
        <end position="622"/>
    </location>
</feature>
<feature type="region of interest" description="Disordered" evidence="4">
    <location>
        <begin position="545"/>
        <end position="576"/>
    </location>
</feature>
<keyword evidence="3" id="KW-0862">Zinc</keyword>
<organism evidence="6 7">
    <name type="scientific">Claviceps africana</name>
    <dbReference type="NCBI Taxonomy" id="83212"/>
    <lineage>
        <taxon>Eukaryota</taxon>
        <taxon>Fungi</taxon>
        <taxon>Dikarya</taxon>
        <taxon>Ascomycota</taxon>
        <taxon>Pezizomycotina</taxon>
        <taxon>Sordariomycetes</taxon>
        <taxon>Hypocreomycetidae</taxon>
        <taxon>Hypocreales</taxon>
        <taxon>Clavicipitaceae</taxon>
        <taxon>Claviceps</taxon>
    </lineage>
</organism>
<dbReference type="Pfam" id="PF16158">
    <property type="entry name" value="N_BRCA1_IG"/>
    <property type="match status" value="1"/>
</dbReference>
<feature type="compositionally biased region" description="Low complexity" evidence="4">
    <location>
        <begin position="770"/>
        <end position="783"/>
    </location>
</feature>
<feature type="region of interest" description="Disordered" evidence="4">
    <location>
        <begin position="293"/>
        <end position="316"/>
    </location>
</feature>
<feature type="region of interest" description="Disordered" evidence="4">
    <location>
        <begin position="812"/>
        <end position="879"/>
    </location>
</feature>
<dbReference type="Pfam" id="PF00569">
    <property type="entry name" value="ZZ"/>
    <property type="match status" value="2"/>
</dbReference>
<accession>A0A8K0NGL9</accession>
<evidence type="ECO:0000256" key="1">
    <source>
        <dbReference type="ARBA" id="ARBA00022723"/>
    </source>
</evidence>
<dbReference type="Gene3D" id="2.60.40.10">
    <property type="entry name" value="Immunoglobulins"/>
    <property type="match status" value="1"/>
</dbReference>
<evidence type="ECO:0000313" key="7">
    <source>
        <dbReference type="Proteomes" id="UP000811619"/>
    </source>
</evidence>
<keyword evidence="2" id="KW-0863">Zinc-finger</keyword>
<feature type="domain" description="ZZ-type" evidence="5">
    <location>
        <begin position="475"/>
        <end position="528"/>
    </location>
</feature>
<keyword evidence="1" id="KW-0479">Metal-binding</keyword>
<feature type="domain" description="ZZ-type" evidence="5">
    <location>
        <begin position="341"/>
        <end position="385"/>
    </location>
</feature>
<feature type="compositionally biased region" description="Polar residues" evidence="4">
    <location>
        <begin position="119"/>
        <end position="129"/>
    </location>
</feature>
<dbReference type="CDD" id="cd02249">
    <property type="entry name" value="ZZ"/>
    <property type="match status" value="1"/>
</dbReference>
<dbReference type="CDD" id="cd14947">
    <property type="entry name" value="NBR1_like"/>
    <property type="match status" value="1"/>
</dbReference>
<gene>
    <name evidence="6" type="ORF">E4U42_006584</name>
</gene>
<dbReference type="SMART" id="SM00291">
    <property type="entry name" value="ZnF_ZZ"/>
    <property type="match status" value="4"/>
</dbReference>
<dbReference type="OrthoDB" id="661148at2759"/>
<evidence type="ECO:0000256" key="4">
    <source>
        <dbReference type="SAM" id="MobiDB-lite"/>
    </source>
</evidence>
<protein>
    <recommendedName>
        <fullName evidence="5">ZZ-type domain-containing protein</fullName>
    </recommendedName>
</protein>
<dbReference type="AlphaFoldDB" id="A0A8K0NGL9"/>
<dbReference type="Proteomes" id="UP000811619">
    <property type="component" value="Unassembled WGS sequence"/>
</dbReference>
<feature type="compositionally biased region" description="Polar residues" evidence="4">
    <location>
        <begin position="564"/>
        <end position="576"/>
    </location>
</feature>
<dbReference type="PANTHER" id="PTHR20930:SF0">
    <property type="entry name" value="PROTEIN ILRUN"/>
    <property type="match status" value="1"/>
</dbReference>
<feature type="compositionally biased region" description="Polar residues" evidence="4">
    <location>
        <begin position="293"/>
        <end position="302"/>
    </location>
</feature>